<comment type="caution">
    <text evidence="7">The sequence shown here is derived from an EMBL/GenBank/DDBJ whole genome shotgun (WGS) entry which is preliminary data.</text>
</comment>
<evidence type="ECO:0000256" key="2">
    <source>
        <dbReference type="ARBA" id="ARBA00022692"/>
    </source>
</evidence>
<dbReference type="RefSeq" id="WP_343886800.1">
    <property type="nucleotide sequence ID" value="NZ_BAAAKI010000024.1"/>
</dbReference>
<dbReference type="PANTHER" id="PTHR37958">
    <property type="entry name" value="SODIUM-POTASSIUM/PROTON ANTIPORTER CHAA"/>
    <property type="match status" value="1"/>
</dbReference>
<feature type="transmembrane region" description="Helical" evidence="5">
    <location>
        <begin position="39"/>
        <end position="59"/>
    </location>
</feature>
<keyword evidence="4 5" id="KW-0472">Membrane</keyword>
<feature type="transmembrane region" description="Helical" evidence="5">
    <location>
        <begin position="298"/>
        <end position="320"/>
    </location>
</feature>
<feature type="domain" description="Sodium/calcium exchanger membrane region" evidence="6">
    <location>
        <begin position="43"/>
        <end position="197"/>
    </location>
</feature>
<gene>
    <name evidence="7" type="ORF">ACFP57_13460</name>
</gene>
<feature type="transmembrane region" description="Helical" evidence="5">
    <location>
        <begin position="15"/>
        <end position="33"/>
    </location>
</feature>
<proteinExistence type="predicted"/>
<evidence type="ECO:0000256" key="3">
    <source>
        <dbReference type="ARBA" id="ARBA00022989"/>
    </source>
</evidence>
<feature type="transmembrane region" description="Helical" evidence="5">
    <location>
        <begin position="71"/>
        <end position="93"/>
    </location>
</feature>
<keyword evidence="3 5" id="KW-1133">Transmembrane helix</keyword>
<keyword evidence="2 5" id="KW-0812">Transmembrane</keyword>
<feature type="transmembrane region" description="Helical" evidence="5">
    <location>
        <begin position="256"/>
        <end position="277"/>
    </location>
</feature>
<feature type="transmembrane region" description="Helical" evidence="5">
    <location>
        <begin position="105"/>
        <end position="125"/>
    </location>
</feature>
<accession>A0ABW1X5U1</accession>
<reference evidence="8" key="1">
    <citation type="journal article" date="2019" name="Int. J. Syst. Evol. Microbiol.">
        <title>The Global Catalogue of Microorganisms (GCM) 10K type strain sequencing project: providing services to taxonomists for standard genome sequencing and annotation.</title>
        <authorList>
            <consortium name="The Broad Institute Genomics Platform"/>
            <consortium name="The Broad Institute Genome Sequencing Center for Infectious Disease"/>
            <person name="Wu L."/>
            <person name="Ma J."/>
        </authorList>
    </citation>
    <scope>NUCLEOTIDE SEQUENCE [LARGE SCALE GENOMIC DNA]</scope>
    <source>
        <strain evidence="8">CGMCC 1.15277</strain>
    </source>
</reference>
<evidence type="ECO:0000313" key="7">
    <source>
        <dbReference type="EMBL" id="MFC6397983.1"/>
    </source>
</evidence>
<name>A0ABW1X5U1_9ACTN</name>
<evidence type="ECO:0000256" key="1">
    <source>
        <dbReference type="ARBA" id="ARBA00004141"/>
    </source>
</evidence>
<feature type="transmembrane region" description="Helical" evidence="5">
    <location>
        <begin position="356"/>
        <end position="374"/>
    </location>
</feature>
<feature type="transmembrane region" description="Helical" evidence="5">
    <location>
        <begin position="332"/>
        <end position="349"/>
    </location>
</feature>
<protein>
    <submittedName>
        <fullName evidence="7">Calcium:proton antiporter</fullName>
    </submittedName>
</protein>
<sequence length="375" mass="38657">MTTSTATRPIVRHLLDWRMLMPLVAAVLLAFNWGTKPSYLMDAVLAVALVGAILAAVHHAEVVAERVGEPFGSLILAVAVTVIEVGLIVMLMSGGGEATLARDTVFAAVMITTNLIVGLAIVAAVGTHRAESPGGSAWFNPEGAGGALATTLVVTVLCLVLPSVTTSSPGPVFTPSQLAFAGIFSLVAYILFVVTQTVKNRDFFLPVDRNGDVLDANDHHTPPTSRAAWVSVGLLMVALVSVVGLAKLISPALEKGVAAVGLPAPFVGVVISLVVLAPETLAAVKNARSGRLQISLNLAYGSAMASVGLTIPVLAAISLFASLELELGLSPLHMALLALTAVVSVLTVMRGRVVRLHGGLHLVIAAAFVFLSAMP</sequence>
<dbReference type="PANTHER" id="PTHR37958:SF1">
    <property type="entry name" value="SODIUM-POTASSIUM_PROTON ANTIPORTER CHAA"/>
    <property type="match status" value="1"/>
</dbReference>
<dbReference type="InterPro" id="IPR052946">
    <property type="entry name" value="Alkaline_pH_Ca-Antiporter"/>
</dbReference>
<evidence type="ECO:0000313" key="8">
    <source>
        <dbReference type="Proteomes" id="UP001596266"/>
    </source>
</evidence>
<feature type="transmembrane region" description="Helical" evidence="5">
    <location>
        <begin position="227"/>
        <end position="250"/>
    </location>
</feature>
<feature type="domain" description="Sodium/calcium exchanger membrane region" evidence="6">
    <location>
        <begin position="231"/>
        <end position="372"/>
    </location>
</feature>
<dbReference type="Pfam" id="PF01699">
    <property type="entry name" value="Na_Ca_ex"/>
    <property type="match status" value="2"/>
</dbReference>
<dbReference type="InterPro" id="IPR004837">
    <property type="entry name" value="NaCa_Exmemb"/>
</dbReference>
<evidence type="ECO:0000256" key="4">
    <source>
        <dbReference type="ARBA" id="ARBA00023136"/>
    </source>
</evidence>
<evidence type="ECO:0000256" key="5">
    <source>
        <dbReference type="SAM" id="Phobius"/>
    </source>
</evidence>
<keyword evidence="8" id="KW-1185">Reference proteome</keyword>
<evidence type="ECO:0000259" key="6">
    <source>
        <dbReference type="Pfam" id="PF01699"/>
    </source>
</evidence>
<dbReference type="Proteomes" id="UP001596266">
    <property type="component" value="Unassembled WGS sequence"/>
</dbReference>
<organism evidence="7 8">
    <name type="scientific">Luteococcus sanguinis</name>
    <dbReference type="NCBI Taxonomy" id="174038"/>
    <lineage>
        <taxon>Bacteria</taxon>
        <taxon>Bacillati</taxon>
        <taxon>Actinomycetota</taxon>
        <taxon>Actinomycetes</taxon>
        <taxon>Propionibacteriales</taxon>
        <taxon>Propionibacteriaceae</taxon>
        <taxon>Luteococcus</taxon>
    </lineage>
</organism>
<comment type="subcellular location">
    <subcellularLocation>
        <location evidence="1">Membrane</location>
        <topology evidence="1">Multi-pass membrane protein</topology>
    </subcellularLocation>
</comment>
<dbReference type="EMBL" id="JBHSUA010000025">
    <property type="protein sequence ID" value="MFC6397983.1"/>
    <property type="molecule type" value="Genomic_DNA"/>
</dbReference>
<feature type="transmembrane region" description="Helical" evidence="5">
    <location>
        <begin position="146"/>
        <end position="164"/>
    </location>
</feature>
<feature type="transmembrane region" description="Helical" evidence="5">
    <location>
        <begin position="176"/>
        <end position="194"/>
    </location>
</feature>